<sequence length="126" mass="13393">MGGPGDTDENRNLSICLPHAVFLHPEAAVSNGVPRSLSFHCGFFYCPGLKAQSVVEEWRSETTGSSGQTQLLARSPLVSAPCQCFSRPSQRGPSAALRRAGVRTDGRRRTAKAVFRAVASGGDMMG</sequence>
<gene>
    <name evidence="1" type="ORF">DHEL01_v201031</name>
</gene>
<evidence type="ECO:0000313" key="1">
    <source>
        <dbReference type="EMBL" id="POS80569.1"/>
    </source>
</evidence>
<dbReference type="Proteomes" id="UP000094444">
    <property type="component" value="Unassembled WGS sequence"/>
</dbReference>
<keyword evidence="2" id="KW-1185">Reference proteome</keyword>
<comment type="caution">
    <text evidence="1">The sequence shown here is derived from an EMBL/GenBank/DDBJ whole genome shotgun (WGS) entry which is preliminary data.</text>
</comment>
<name>A0A2P5IDL0_DIAHE</name>
<evidence type="ECO:0000313" key="2">
    <source>
        <dbReference type="Proteomes" id="UP000094444"/>
    </source>
</evidence>
<proteinExistence type="predicted"/>
<protein>
    <submittedName>
        <fullName evidence="1">Uncharacterized protein</fullName>
    </submittedName>
</protein>
<dbReference type="EMBL" id="MAVT02000043">
    <property type="protein sequence ID" value="POS80569.1"/>
    <property type="molecule type" value="Genomic_DNA"/>
</dbReference>
<accession>A0A2P5IDL0</accession>
<dbReference type="AlphaFoldDB" id="A0A2P5IDL0"/>
<dbReference type="InParanoid" id="A0A2P5IDL0"/>
<reference evidence="1" key="1">
    <citation type="submission" date="2017-09" db="EMBL/GenBank/DDBJ databases">
        <title>Polyketide synthases of a Diaporthe helianthi virulent isolate.</title>
        <authorList>
            <person name="Baroncelli R."/>
        </authorList>
    </citation>
    <scope>NUCLEOTIDE SEQUENCE [LARGE SCALE GENOMIC DNA]</scope>
    <source>
        <strain evidence="1">7/96</strain>
    </source>
</reference>
<organism evidence="1 2">
    <name type="scientific">Diaporthe helianthi</name>
    <dbReference type="NCBI Taxonomy" id="158607"/>
    <lineage>
        <taxon>Eukaryota</taxon>
        <taxon>Fungi</taxon>
        <taxon>Dikarya</taxon>
        <taxon>Ascomycota</taxon>
        <taxon>Pezizomycotina</taxon>
        <taxon>Sordariomycetes</taxon>
        <taxon>Sordariomycetidae</taxon>
        <taxon>Diaporthales</taxon>
        <taxon>Diaporthaceae</taxon>
        <taxon>Diaporthe</taxon>
    </lineage>
</organism>